<evidence type="ECO:0000313" key="7">
    <source>
        <dbReference type="Proteomes" id="UP001550535"/>
    </source>
</evidence>
<evidence type="ECO:0000256" key="1">
    <source>
        <dbReference type="ARBA" id="ARBA00009670"/>
    </source>
</evidence>
<dbReference type="Proteomes" id="UP001550535">
    <property type="component" value="Unassembled WGS sequence"/>
</dbReference>
<keyword evidence="3" id="KW-0547">Nucleotide-binding</keyword>
<reference evidence="6 7" key="1">
    <citation type="submission" date="2024-06" db="EMBL/GenBank/DDBJ databases">
        <title>The Natural Products Discovery Center: Release of the First 8490 Sequenced Strains for Exploring Actinobacteria Biosynthetic Diversity.</title>
        <authorList>
            <person name="Kalkreuter E."/>
            <person name="Kautsar S.A."/>
            <person name="Yang D."/>
            <person name="Bader C.D."/>
            <person name="Teijaro C.N."/>
            <person name="Fluegel L."/>
            <person name="Davis C.M."/>
            <person name="Simpson J.R."/>
            <person name="Lauterbach L."/>
            <person name="Steele A.D."/>
            <person name="Gui C."/>
            <person name="Meng S."/>
            <person name="Li G."/>
            <person name="Viehrig K."/>
            <person name="Ye F."/>
            <person name="Su P."/>
            <person name="Kiefer A.F."/>
            <person name="Nichols A."/>
            <person name="Cepeda A.J."/>
            <person name="Yan W."/>
            <person name="Fan B."/>
            <person name="Jiang Y."/>
            <person name="Adhikari A."/>
            <person name="Zheng C.-J."/>
            <person name="Schuster L."/>
            <person name="Cowan T.M."/>
            <person name="Smanski M.J."/>
            <person name="Chevrette M.G."/>
            <person name="De Carvalho L.P.S."/>
            <person name="Shen B."/>
        </authorList>
    </citation>
    <scope>NUCLEOTIDE SEQUENCE [LARGE SCALE GENOMIC DNA]</scope>
    <source>
        <strain evidence="6 7">NPDC019434</strain>
    </source>
</reference>
<evidence type="ECO:0000259" key="5">
    <source>
        <dbReference type="SMART" id="SM00220"/>
    </source>
</evidence>
<organism evidence="6 7">
    <name type="scientific">Nocardia niwae</name>
    <dbReference type="NCBI Taxonomy" id="626084"/>
    <lineage>
        <taxon>Bacteria</taxon>
        <taxon>Bacillati</taxon>
        <taxon>Actinomycetota</taxon>
        <taxon>Actinomycetes</taxon>
        <taxon>Mycobacteriales</taxon>
        <taxon>Nocardiaceae</taxon>
        <taxon>Nocardia</taxon>
    </lineage>
</organism>
<dbReference type="EC" id="2.7.-.-" evidence="6"/>
<keyword evidence="4" id="KW-0067">ATP-binding</keyword>
<protein>
    <submittedName>
        <fullName evidence="6">AarF/ABC1/UbiB kinase family protein</fullName>
        <ecNumber evidence="6">2.7.-.-</ecNumber>
    </submittedName>
</protein>
<dbReference type="SUPFAM" id="SSF56112">
    <property type="entry name" value="Protein kinase-like (PK-like)"/>
    <property type="match status" value="1"/>
</dbReference>
<dbReference type="InterPro" id="IPR051409">
    <property type="entry name" value="Atypical_kinase_ADCK"/>
</dbReference>
<accession>A0ABV2X9B1</accession>
<comment type="caution">
    <text evidence="6">The sequence shown here is derived from an EMBL/GenBank/DDBJ whole genome shotgun (WGS) entry which is preliminary data.</text>
</comment>
<dbReference type="InterPro" id="IPR000719">
    <property type="entry name" value="Prot_kinase_dom"/>
</dbReference>
<dbReference type="RefSeq" id="WP_357991194.1">
    <property type="nucleotide sequence ID" value="NZ_JBEYBR010000023.1"/>
</dbReference>
<name>A0ABV2X9B1_9NOCA</name>
<evidence type="ECO:0000313" key="6">
    <source>
        <dbReference type="EMBL" id="MEU2122490.1"/>
    </source>
</evidence>
<dbReference type="PANTHER" id="PTHR43851:SF3">
    <property type="entry name" value="COENZYME Q8"/>
    <property type="match status" value="1"/>
</dbReference>
<dbReference type="InterPro" id="IPR004147">
    <property type="entry name" value="ABC1_dom"/>
</dbReference>
<feature type="domain" description="Protein kinase" evidence="5">
    <location>
        <begin position="128"/>
        <end position="402"/>
    </location>
</feature>
<dbReference type="EMBL" id="JBEYBR010000023">
    <property type="protein sequence ID" value="MEU2122490.1"/>
    <property type="molecule type" value="Genomic_DNA"/>
</dbReference>
<comment type="similarity">
    <text evidence="1">Belongs to the protein kinase superfamily. ADCK protein kinase family.</text>
</comment>
<keyword evidence="6" id="KW-0418">Kinase</keyword>
<dbReference type="Pfam" id="PF03109">
    <property type="entry name" value="ABC1"/>
    <property type="match status" value="1"/>
</dbReference>
<dbReference type="GO" id="GO:0016301">
    <property type="term" value="F:kinase activity"/>
    <property type="evidence" value="ECO:0007669"/>
    <property type="project" value="UniProtKB-KW"/>
</dbReference>
<dbReference type="InterPro" id="IPR034646">
    <property type="entry name" value="ADCK3_dom"/>
</dbReference>
<evidence type="ECO:0000256" key="3">
    <source>
        <dbReference type="ARBA" id="ARBA00022741"/>
    </source>
</evidence>
<sequence>MAAGQLPRGRLLRGSRLGRLVAGQAVRGVGTRLSMVGRPDEARRILAERSTLQAAQQMVTVLGGMKGAAMKLGQMLSVLDVDLVPESHRELFRVKLGELRDRAPEVPFRAMRKVLEVDLGPMSRVFADFEETPVAAASIGQVYRARLHDGRMVAVKVKYPGVDEAVQADMRNLQLFAKLWRSVLPSAADAAVLDEIARNIGGELDYLREARTQHEVAARFHEHPFITVPDSVEEHSTHHVLVTEFVEGKSFQEMRALPVTDRDRIGELIYRFYIGSLFSDYEFCGDPHPGNILLDEGGRVVFVDFGLYYRMDPADAEFERASLLAAAEHRAVDLYQAWVGRGIIDPAAGVTPQECLEYVWAASGWHLLDEEITITPELATAAVVLAVDPRADEFRGMRHQLLPAEHVFSRRAELFTFAALGQLETTNNWHRLAREWLYGEPPATEIGRATARWRAGRLPGPSRR</sequence>
<keyword evidence="2 6" id="KW-0808">Transferase</keyword>
<dbReference type="PANTHER" id="PTHR43851">
    <property type="match status" value="1"/>
</dbReference>
<keyword evidence="7" id="KW-1185">Reference proteome</keyword>
<evidence type="ECO:0000256" key="2">
    <source>
        <dbReference type="ARBA" id="ARBA00022679"/>
    </source>
</evidence>
<dbReference type="InterPro" id="IPR011009">
    <property type="entry name" value="Kinase-like_dom_sf"/>
</dbReference>
<evidence type="ECO:0000256" key="4">
    <source>
        <dbReference type="ARBA" id="ARBA00022840"/>
    </source>
</evidence>
<gene>
    <name evidence="6" type="ORF">ABZ507_11795</name>
</gene>
<proteinExistence type="inferred from homology"/>
<dbReference type="SMART" id="SM00220">
    <property type="entry name" value="S_TKc"/>
    <property type="match status" value="1"/>
</dbReference>
<dbReference type="CDD" id="cd13970">
    <property type="entry name" value="ABC1_ADCK3"/>
    <property type="match status" value="1"/>
</dbReference>
<dbReference type="Gene3D" id="1.10.510.10">
    <property type="entry name" value="Transferase(Phosphotransferase) domain 1"/>
    <property type="match status" value="1"/>
</dbReference>